<gene>
    <name evidence="1" type="ORF">J2S55_009776</name>
</gene>
<dbReference type="RefSeq" id="WP_306876359.1">
    <property type="nucleotide sequence ID" value="NZ_JAUSRB010000004.1"/>
</dbReference>
<keyword evidence="2" id="KW-1185">Reference proteome</keyword>
<comment type="caution">
    <text evidence="1">The sequence shown here is derived from an EMBL/GenBank/DDBJ whole genome shotgun (WGS) entry which is preliminary data.</text>
</comment>
<reference evidence="1 2" key="1">
    <citation type="submission" date="2023-07" db="EMBL/GenBank/DDBJ databases">
        <title>Sequencing the genomes of 1000 actinobacteria strains.</title>
        <authorList>
            <person name="Klenk H.-P."/>
        </authorList>
    </citation>
    <scope>NUCLEOTIDE SEQUENCE [LARGE SCALE GENOMIC DNA]</scope>
    <source>
        <strain evidence="1 2">DSM 44109</strain>
    </source>
</reference>
<sequence>MKPLLRARLVWDLTPHHEVPEVLKLLGMTAPGPDVATLSCADSHRRLKRVEPLKADFAKMSHMSAEIMIRTMLGGAVDELDSELVALLVKQHGEVIRVGSLVSAAQLLDAGILTYSRTTK</sequence>
<accession>A0ABT9RMC5</accession>
<dbReference type="EMBL" id="JAUSRB010000004">
    <property type="protein sequence ID" value="MDP9870438.1"/>
    <property type="molecule type" value="Genomic_DNA"/>
</dbReference>
<protein>
    <submittedName>
        <fullName evidence="1">Uncharacterized protein</fullName>
    </submittedName>
</protein>
<dbReference type="Proteomes" id="UP001230426">
    <property type="component" value="Unassembled WGS sequence"/>
</dbReference>
<evidence type="ECO:0000313" key="1">
    <source>
        <dbReference type="EMBL" id="MDP9870438.1"/>
    </source>
</evidence>
<name>A0ABT9RMC5_9ACTN</name>
<proteinExistence type="predicted"/>
<organism evidence="1 2">
    <name type="scientific">Streptosporangium brasiliense</name>
    <dbReference type="NCBI Taxonomy" id="47480"/>
    <lineage>
        <taxon>Bacteria</taxon>
        <taxon>Bacillati</taxon>
        <taxon>Actinomycetota</taxon>
        <taxon>Actinomycetes</taxon>
        <taxon>Streptosporangiales</taxon>
        <taxon>Streptosporangiaceae</taxon>
        <taxon>Streptosporangium</taxon>
    </lineage>
</organism>
<evidence type="ECO:0000313" key="2">
    <source>
        <dbReference type="Proteomes" id="UP001230426"/>
    </source>
</evidence>